<organism evidence="3 4">
    <name type="scientific">Gulo gulo</name>
    <name type="common">Wolverine</name>
    <name type="synonym">Gluton</name>
    <dbReference type="NCBI Taxonomy" id="48420"/>
    <lineage>
        <taxon>Eukaryota</taxon>
        <taxon>Metazoa</taxon>
        <taxon>Chordata</taxon>
        <taxon>Craniata</taxon>
        <taxon>Vertebrata</taxon>
        <taxon>Euteleostomi</taxon>
        <taxon>Mammalia</taxon>
        <taxon>Eutheria</taxon>
        <taxon>Laurasiatheria</taxon>
        <taxon>Carnivora</taxon>
        <taxon>Caniformia</taxon>
        <taxon>Musteloidea</taxon>
        <taxon>Mustelidae</taxon>
        <taxon>Guloninae</taxon>
        <taxon>Gulo</taxon>
    </lineage>
</organism>
<dbReference type="SUPFAM" id="SSF54495">
    <property type="entry name" value="UBC-like"/>
    <property type="match status" value="1"/>
</dbReference>
<keyword evidence="4" id="KW-1185">Reference proteome</keyword>
<evidence type="ECO:0000256" key="1">
    <source>
        <dbReference type="SAM" id="MobiDB-lite"/>
    </source>
</evidence>
<dbReference type="Pfam" id="PF00179">
    <property type="entry name" value="UQ_con"/>
    <property type="match status" value="1"/>
</dbReference>
<feature type="compositionally biased region" description="Polar residues" evidence="1">
    <location>
        <begin position="32"/>
        <end position="45"/>
    </location>
</feature>
<name>A0A9X9M2T2_GULGU</name>
<dbReference type="InterPro" id="IPR016135">
    <property type="entry name" value="UBQ-conjugating_enzyme/RWD"/>
</dbReference>
<dbReference type="Proteomes" id="UP000269945">
    <property type="component" value="Unassembled WGS sequence"/>
</dbReference>
<accession>A0A9X9M2T2</accession>
<sequence length="68" mass="7802">MAGLSLRIIKETQHLMAEPVPGIKAEPYESNTRYFHTGPQDSTFEGGTFKREPFLPEEYPMKPLKYIS</sequence>
<feature type="domain" description="UBC core" evidence="2">
    <location>
        <begin position="3"/>
        <end position="68"/>
    </location>
</feature>
<feature type="region of interest" description="Disordered" evidence="1">
    <location>
        <begin position="32"/>
        <end position="51"/>
    </location>
</feature>
<proteinExistence type="predicted"/>
<dbReference type="PROSITE" id="PS50127">
    <property type="entry name" value="UBC_2"/>
    <property type="match status" value="1"/>
</dbReference>
<evidence type="ECO:0000313" key="3">
    <source>
        <dbReference type="EMBL" id="VCX30866.1"/>
    </source>
</evidence>
<gene>
    <name evidence="3" type="ORF">BN2614_LOCUS2</name>
</gene>
<reference evidence="3 4" key="1">
    <citation type="submission" date="2018-10" db="EMBL/GenBank/DDBJ databases">
        <authorList>
            <person name="Ekblom R."/>
            <person name="Jareborg N."/>
        </authorList>
    </citation>
    <scope>NUCLEOTIDE SEQUENCE [LARGE SCALE GENOMIC DNA]</scope>
    <source>
        <tissue evidence="3">Muscle</tissue>
    </source>
</reference>
<dbReference type="Gene3D" id="3.10.110.10">
    <property type="entry name" value="Ubiquitin Conjugating Enzyme"/>
    <property type="match status" value="1"/>
</dbReference>
<dbReference type="InterPro" id="IPR000608">
    <property type="entry name" value="UBC"/>
</dbReference>
<evidence type="ECO:0000259" key="2">
    <source>
        <dbReference type="PROSITE" id="PS50127"/>
    </source>
</evidence>
<comment type="caution">
    <text evidence="3">The sequence shown here is derived from an EMBL/GenBank/DDBJ whole genome shotgun (WGS) entry which is preliminary data.</text>
</comment>
<dbReference type="EMBL" id="CYRY02039479">
    <property type="protein sequence ID" value="VCX30866.1"/>
    <property type="molecule type" value="Genomic_DNA"/>
</dbReference>
<evidence type="ECO:0000313" key="4">
    <source>
        <dbReference type="Proteomes" id="UP000269945"/>
    </source>
</evidence>
<dbReference type="AlphaFoldDB" id="A0A9X9M2T2"/>
<protein>
    <recommendedName>
        <fullName evidence="2">UBC core domain-containing protein</fullName>
    </recommendedName>
</protein>